<gene>
    <name evidence="2" type="ORF">CLV59_103373</name>
</gene>
<keyword evidence="3" id="KW-1185">Reference proteome</keyword>
<feature type="chain" id="PRO_5016271467" description="6-bladed beta-propeller protein" evidence="1">
    <location>
        <begin position="23"/>
        <end position="565"/>
    </location>
</feature>
<organism evidence="2 3">
    <name type="scientific">Chitinophaga dinghuensis</name>
    <dbReference type="NCBI Taxonomy" id="1539050"/>
    <lineage>
        <taxon>Bacteria</taxon>
        <taxon>Pseudomonadati</taxon>
        <taxon>Bacteroidota</taxon>
        <taxon>Chitinophagia</taxon>
        <taxon>Chitinophagales</taxon>
        <taxon>Chitinophagaceae</taxon>
        <taxon>Chitinophaga</taxon>
    </lineage>
</organism>
<evidence type="ECO:0000313" key="3">
    <source>
        <dbReference type="Proteomes" id="UP000249819"/>
    </source>
</evidence>
<proteinExistence type="predicted"/>
<evidence type="ECO:0000256" key="1">
    <source>
        <dbReference type="SAM" id="SignalP"/>
    </source>
</evidence>
<accession>A0A327W4V9</accession>
<sequence>MIKKILSIAALNLMFTAGITMAQGQTPEVSRSVSFKEPSAGACKLLQMKNGNTLFFHFSKKKGIEVAVFDTKHKMSPIVNNHVESFKTKQLGTSDFKGLFEINGQALLFLVRYEHRSPLLYRFTFDGKSGKLIEEKVVGEIEKLPITAGYAVVYGGVGLPSFDVKKDPESDYYAVATINTFAHESNARIKITHYSPEHKVINEGNYASPKNKYKYLNLLEMYVHGDEYVFLTTFGYNTAKSGGKDSKVFVSRLSKGSKDIAGEYMSSARSIESPIVGLKYNAVNKQLYMLSGVNAKSIGLEHTMYSADGNMVLKMNTIDPASLKISPDAFVKHPELSSYAQKNLKYKNPYTGVIQDFRLHEDGTATIMFEELEAKVSTSSYMSASGSFSSSTHTSTRLGDIGVVRVSADGKEMPGSYAIAKSQFTNGWLSPYYLYRRAETGWNYNRGAFKGGANNNNFFSFDYMYVNDKAYAIYNDFSENIEREDENYRGRKKMRGVSDANTVLAWYDGEKIQRSYLFGDPGNKDIARFSRIDMNTHSADEKSFATLMIERKGRKKEAYIVWVKF</sequence>
<dbReference type="AlphaFoldDB" id="A0A327W4V9"/>
<dbReference type="RefSeq" id="WP_111592054.1">
    <property type="nucleotide sequence ID" value="NZ_QLMA01000003.1"/>
</dbReference>
<feature type="signal peptide" evidence="1">
    <location>
        <begin position="1"/>
        <end position="22"/>
    </location>
</feature>
<reference evidence="2 3" key="1">
    <citation type="submission" date="2018-06" db="EMBL/GenBank/DDBJ databases">
        <title>Genomic Encyclopedia of Archaeal and Bacterial Type Strains, Phase II (KMG-II): from individual species to whole genera.</title>
        <authorList>
            <person name="Goeker M."/>
        </authorList>
    </citation>
    <scope>NUCLEOTIDE SEQUENCE [LARGE SCALE GENOMIC DNA]</scope>
    <source>
        <strain evidence="2 3">DSM 29821</strain>
    </source>
</reference>
<protein>
    <recommendedName>
        <fullName evidence="4">6-bladed beta-propeller protein</fullName>
    </recommendedName>
</protein>
<evidence type="ECO:0008006" key="4">
    <source>
        <dbReference type="Google" id="ProtNLM"/>
    </source>
</evidence>
<evidence type="ECO:0000313" key="2">
    <source>
        <dbReference type="EMBL" id="RAJ83406.1"/>
    </source>
</evidence>
<dbReference type="EMBL" id="QLMA01000003">
    <property type="protein sequence ID" value="RAJ83406.1"/>
    <property type="molecule type" value="Genomic_DNA"/>
</dbReference>
<dbReference type="OrthoDB" id="610057at2"/>
<dbReference type="Proteomes" id="UP000249819">
    <property type="component" value="Unassembled WGS sequence"/>
</dbReference>
<keyword evidence="1" id="KW-0732">Signal</keyword>
<name>A0A327W4V9_9BACT</name>
<comment type="caution">
    <text evidence="2">The sequence shown here is derived from an EMBL/GenBank/DDBJ whole genome shotgun (WGS) entry which is preliminary data.</text>
</comment>